<keyword evidence="2" id="KW-1185">Reference proteome</keyword>
<gene>
    <name evidence="1" type="ORF">FB474_3579</name>
</gene>
<dbReference type="AlphaFoldDB" id="A0A542Z8Z2"/>
<proteinExistence type="predicted"/>
<accession>A0A542Z8Z2</accession>
<dbReference type="RefSeq" id="WP_141790189.1">
    <property type="nucleotide sequence ID" value="NZ_BAAAKX010000008.1"/>
</dbReference>
<dbReference type="SUPFAM" id="SSF52402">
    <property type="entry name" value="Adenine nucleotide alpha hydrolases-like"/>
    <property type="match status" value="1"/>
</dbReference>
<dbReference type="InterPro" id="IPR014729">
    <property type="entry name" value="Rossmann-like_a/b/a_fold"/>
</dbReference>
<organism evidence="1 2">
    <name type="scientific">Oryzihumus leptocrescens</name>
    <dbReference type="NCBI Taxonomy" id="297536"/>
    <lineage>
        <taxon>Bacteria</taxon>
        <taxon>Bacillati</taxon>
        <taxon>Actinomycetota</taxon>
        <taxon>Actinomycetes</taxon>
        <taxon>Micrococcales</taxon>
        <taxon>Intrasporangiaceae</taxon>
        <taxon>Oryzihumus</taxon>
    </lineage>
</organism>
<name>A0A542Z8Z2_9MICO</name>
<evidence type="ECO:0000313" key="2">
    <source>
        <dbReference type="Proteomes" id="UP000319514"/>
    </source>
</evidence>
<dbReference type="OrthoDB" id="4863809at2"/>
<protein>
    <recommendedName>
        <fullName evidence="3">Universal stress protein family protein</fullName>
    </recommendedName>
</protein>
<comment type="caution">
    <text evidence="1">The sequence shown here is derived from an EMBL/GenBank/DDBJ whole genome shotgun (WGS) entry which is preliminary data.</text>
</comment>
<dbReference type="EMBL" id="VFOQ01000002">
    <property type="protein sequence ID" value="TQL56818.1"/>
    <property type="molecule type" value="Genomic_DNA"/>
</dbReference>
<evidence type="ECO:0008006" key="3">
    <source>
        <dbReference type="Google" id="ProtNLM"/>
    </source>
</evidence>
<sequence length="137" mass="14158">MTTSHTPTAPSLPVLAGVVSREDPVAVARVAAQEAARRGCGLRFLQVVPPGTTPEERAEADELTFDAALRALHGRSRVSFTFETVAGDPASVLVDRSGAASLLVVGADVPHGGPAVARWCREHAACEVLTVGGEPIP</sequence>
<dbReference type="Proteomes" id="UP000319514">
    <property type="component" value="Unassembled WGS sequence"/>
</dbReference>
<evidence type="ECO:0000313" key="1">
    <source>
        <dbReference type="EMBL" id="TQL56818.1"/>
    </source>
</evidence>
<reference evidence="1 2" key="1">
    <citation type="submission" date="2019-06" db="EMBL/GenBank/DDBJ databases">
        <title>Sequencing the genomes of 1000 actinobacteria strains.</title>
        <authorList>
            <person name="Klenk H.-P."/>
        </authorList>
    </citation>
    <scope>NUCLEOTIDE SEQUENCE [LARGE SCALE GENOMIC DNA]</scope>
    <source>
        <strain evidence="1 2">DSM 18082</strain>
    </source>
</reference>
<dbReference type="Gene3D" id="3.40.50.620">
    <property type="entry name" value="HUPs"/>
    <property type="match status" value="1"/>
</dbReference>